<accession>D3JVT2</accession>
<dbReference type="GO" id="GO:0016985">
    <property type="term" value="F:mannan endo-1,4-beta-mannosidase activity"/>
    <property type="evidence" value="ECO:0007669"/>
    <property type="project" value="InterPro"/>
</dbReference>
<comment type="similarity">
    <text evidence="1">Belongs to the glycosyl hydrolase 26 family.</text>
</comment>
<dbReference type="SUPFAM" id="SSF51445">
    <property type="entry name" value="(Trans)glycosidases"/>
    <property type="match status" value="1"/>
</dbReference>
<sequence>MHMEKLMLFLGSIALLSACASGDKKPMETPKDQMVARLFSHVEKGEILYGHQDDLSYGHAWKVEDWETDSLTRSDVKAVTGRYPAIVGFDLGGIEMGDKANLDSVDFGLIRKAAMTHVERGGIVTFSWHPRNPFTGGDAWDVSSDQVVQSLLEGGELHELFMDVWLKRLGDFLESLDGTPVIFRPWHENIASWFWWGGKLCTEEQYKELFRTTWTYLVKARKLENLLWCYSPNSNISVDEYMSRYPGDEFVDFLGFDHYEFIGDSGAGEAGVQFANELKRSLTYINQLAKDHQKIMCLSETGLEGIPDPNWWCGTLYPAIKDFPIAYVLTWRNAHDKPGHFYAAWEGFENAADMKAFSELEDIVFLKP</sequence>
<feature type="domain" description="GH26" evidence="4">
    <location>
        <begin position="29"/>
        <end position="367"/>
    </location>
</feature>
<dbReference type="InterPro" id="IPR000805">
    <property type="entry name" value="Glyco_hydro_26"/>
</dbReference>
<organism evidence="5">
    <name type="scientific">uncultured microorganism</name>
    <dbReference type="NCBI Taxonomy" id="358574"/>
    <lineage>
        <taxon>unclassified sequences</taxon>
        <taxon>environmental samples</taxon>
    </lineage>
</organism>
<evidence type="ECO:0000256" key="2">
    <source>
        <dbReference type="ARBA" id="ARBA00022801"/>
    </source>
</evidence>
<protein>
    <submittedName>
        <fullName evidence="5">Beta-mannanase</fullName>
    </submittedName>
</protein>
<dbReference type="EMBL" id="GU322009">
    <property type="protein sequence ID" value="ADB80101.1"/>
    <property type="molecule type" value="Genomic_DNA"/>
</dbReference>
<evidence type="ECO:0000313" key="5">
    <source>
        <dbReference type="EMBL" id="ADB80101.1"/>
    </source>
</evidence>
<reference evidence="5" key="1">
    <citation type="submission" date="2009-12" db="EMBL/GenBank/DDBJ databases">
        <title>Cloning and identification of genes encoding acidic cellulases from the metagenomes of buffalo rumen.</title>
        <authorList>
            <person name="Duan C.J."/>
            <person name="Liu J.L."/>
            <person name="Feng J.X."/>
        </authorList>
    </citation>
    <scope>NUCLEOTIDE SEQUENCE</scope>
</reference>
<keyword evidence="2" id="KW-0378">Hydrolase</keyword>
<dbReference type="Pfam" id="PF02156">
    <property type="entry name" value="Glyco_hydro_26"/>
    <property type="match status" value="1"/>
</dbReference>
<name>D3JVT2_9ZZZZ</name>
<dbReference type="AlphaFoldDB" id="D3JVT2"/>
<dbReference type="PROSITE" id="PS51764">
    <property type="entry name" value="GH26"/>
    <property type="match status" value="1"/>
</dbReference>
<dbReference type="GO" id="GO:0006080">
    <property type="term" value="P:substituted mannan metabolic process"/>
    <property type="evidence" value="ECO:0007669"/>
    <property type="project" value="InterPro"/>
</dbReference>
<keyword evidence="3" id="KW-0326">Glycosidase</keyword>
<evidence type="ECO:0000256" key="1">
    <source>
        <dbReference type="ARBA" id="ARBA00007754"/>
    </source>
</evidence>
<dbReference type="PROSITE" id="PS51257">
    <property type="entry name" value="PROKAR_LIPOPROTEIN"/>
    <property type="match status" value="1"/>
</dbReference>
<dbReference type="Gene3D" id="3.20.20.80">
    <property type="entry name" value="Glycosidases"/>
    <property type="match status" value="1"/>
</dbReference>
<dbReference type="CAZy" id="GH26">
    <property type="family name" value="Glycoside Hydrolase Family 26"/>
</dbReference>
<dbReference type="InterPro" id="IPR022790">
    <property type="entry name" value="GH26_dom"/>
</dbReference>
<evidence type="ECO:0000256" key="3">
    <source>
        <dbReference type="ARBA" id="ARBA00023295"/>
    </source>
</evidence>
<dbReference type="PANTHER" id="PTHR40079:SF4">
    <property type="entry name" value="GH26 DOMAIN-CONTAINING PROTEIN-RELATED"/>
    <property type="match status" value="1"/>
</dbReference>
<dbReference type="PANTHER" id="PTHR40079">
    <property type="entry name" value="MANNAN ENDO-1,4-BETA-MANNOSIDASE E-RELATED"/>
    <property type="match status" value="1"/>
</dbReference>
<dbReference type="PRINTS" id="PR00739">
    <property type="entry name" value="GLHYDRLASE26"/>
</dbReference>
<evidence type="ECO:0000259" key="4">
    <source>
        <dbReference type="PROSITE" id="PS51764"/>
    </source>
</evidence>
<proteinExistence type="inferred from homology"/>
<dbReference type="InterPro" id="IPR017853">
    <property type="entry name" value="GH"/>
</dbReference>